<accession>A0A5S9WXG0</accession>
<dbReference type="EMBL" id="CACSHJ010000088">
    <property type="protein sequence ID" value="CAA0359017.1"/>
    <property type="molecule type" value="Genomic_DNA"/>
</dbReference>
<protein>
    <submittedName>
        <fullName evidence="1">Uncharacterized protein</fullName>
    </submittedName>
</protein>
<proteinExistence type="predicted"/>
<reference evidence="1 2" key="1">
    <citation type="submission" date="2019-12" db="EMBL/GenBank/DDBJ databases">
        <authorList>
            <person name="Jiao W.-B."/>
            <person name="Schneeberger K."/>
        </authorList>
    </citation>
    <scope>NUCLEOTIDE SEQUENCE [LARGE SCALE GENOMIC DNA]</scope>
    <source>
        <strain evidence="2">cv. C24</strain>
    </source>
</reference>
<dbReference type="AlphaFoldDB" id="A0A5S9WXG0"/>
<dbReference type="ExpressionAtlas" id="A0A5S9WXG0">
    <property type="expression patterns" value="baseline and differential"/>
</dbReference>
<gene>
    <name evidence="1" type="ORF">C24_LOCUS7485</name>
</gene>
<dbReference type="Proteomes" id="UP000434276">
    <property type="component" value="Unassembled WGS sequence"/>
</dbReference>
<evidence type="ECO:0000313" key="2">
    <source>
        <dbReference type="Proteomes" id="UP000434276"/>
    </source>
</evidence>
<evidence type="ECO:0000313" key="1">
    <source>
        <dbReference type="EMBL" id="CAA0359017.1"/>
    </source>
</evidence>
<organism evidence="1 2">
    <name type="scientific">Arabidopsis thaliana</name>
    <name type="common">Mouse-ear cress</name>
    <dbReference type="NCBI Taxonomy" id="3702"/>
    <lineage>
        <taxon>Eukaryota</taxon>
        <taxon>Viridiplantae</taxon>
        <taxon>Streptophyta</taxon>
        <taxon>Embryophyta</taxon>
        <taxon>Tracheophyta</taxon>
        <taxon>Spermatophyta</taxon>
        <taxon>Magnoliopsida</taxon>
        <taxon>eudicotyledons</taxon>
        <taxon>Gunneridae</taxon>
        <taxon>Pentapetalae</taxon>
        <taxon>rosids</taxon>
        <taxon>malvids</taxon>
        <taxon>Brassicales</taxon>
        <taxon>Brassicaceae</taxon>
        <taxon>Camelineae</taxon>
        <taxon>Arabidopsis</taxon>
    </lineage>
</organism>
<sequence>MGMEINIMEFNYTKPCKAAVKQGEGSSGLQGTGNLEHYAWTVPQKLNLAEISVGSDVNSTLYWTINLNLILSHEWVLDRGNEHIHSGLLFPSYHSLLILNGHSLLVICAKTLERKEQHSFPPRRRKKEAKEEIATSGLRVYSPLEPIQRIKADGQGSERRKTIERLF</sequence>
<name>A0A5S9WXG0_ARATH</name>